<dbReference type="InterPro" id="IPR023772">
    <property type="entry name" value="DNA-bd_HTH_TetR-type_CS"/>
</dbReference>
<keyword evidence="3" id="KW-0804">Transcription</keyword>
<dbReference type="EMBL" id="BAABHF010000078">
    <property type="protein sequence ID" value="GAA4521778.1"/>
    <property type="molecule type" value="Genomic_DNA"/>
</dbReference>
<dbReference type="InterPro" id="IPR036271">
    <property type="entry name" value="Tet_transcr_reg_TetR-rel_C_sf"/>
</dbReference>
<keyword evidence="2 4" id="KW-0238">DNA-binding</keyword>
<comment type="caution">
    <text evidence="7">The sequence shown here is derived from an EMBL/GenBank/DDBJ whole genome shotgun (WGS) entry which is preliminary data.</text>
</comment>
<dbReference type="SUPFAM" id="SSF46689">
    <property type="entry name" value="Homeodomain-like"/>
    <property type="match status" value="1"/>
</dbReference>
<evidence type="ECO:0000313" key="8">
    <source>
        <dbReference type="Proteomes" id="UP001500503"/>
    </source>
</evidence>
<name>A0ABP8R903_9ACTN</name>
<dbReference type="InterPro" id="IPR009057">
    <property type="entry name" value="Homeodomain-like_sf"/>
</dbReference>
<dbReference type="Gene3D" id="1.10.357.10">
    <property type="entry name" value="Tetracycline Repressor, domain 2"/>
    <property type="match status" value="1"/>
</dbReference>
<organism evidence="7 8">
    <name type="scientific">Actinoallomurus oryzae</name>
    <dbReference type="NCBI Taxonomy" id="502180"/>
    <lineage>
        <taxon>Bacteria</taxon>
        <taxon>Bacillati</taxon>
        <taxon>Actinomycetota</taxon>
        <taxon>Actinomycetes</taxon>
        <taxon>Streptosporangiales</taxon>
        <taxon>Thermomonosporaceae</taxon>
        <taxon>Actinoallomurus</taxon>
    </lineage>
</organism>
<gene>
    <name evidence="7" type="ORF">GCM10023191_100450</name>
</gene>
<dbReference type="PRINTS" id="PR00455">
    <property type="entry name" value="HTHTETR"/>
</dbReference>
<dbReference type="SUPFAM" id="SSF48498">
    <property type="entry name" value="Tetracyclin repressor-like, C-terminal domain"/>
    <property type="match status" value="1"/>
</dbReference>
<dbReference type="PANTHER" id="PTHR30055:SF234">
    <property type="entry name" value="HTH-TYPE TRANSCRIPTIONAL REGULATOR BETI"/>
    <property type="match status" value="1"/>
</dbReference>
<dbReference type="PROSITE" id="PS50977">
    <property type="entry name" value="HTH_TETR_2"/>
    <property type="match status" value="1"/>
</dbReference>
<accession>A0ABP8R903</accession>
<evidence type="ECO:0000256" key="4">
    <source>
        <dbReference type="PROSITE-ProRule" id="PRU00335"/>
    </source>
</evidence>
<feature type="DNA-binding region" description="H-T-H motif" evidence="4">
    <location>
        <begin position="51"/>
        <end position="70"/>
    </location>
</feature>
<evidence type="ECO:0000259" key="6">
    <source>
        <dbReference type="PROSITE" id="PS50977"/>
    </source>
</evidence>
<evidence type="ECO:0000256" key="3">
    <source>
        <dbReference type="ARBA" id="ARBA00023163"/>
    </source>
</evidence>
<evidence type="ECO:0000256" key="1">
    <source>
        <dbReference type="ARBA" id="ARBA00023015"/>
    </source>
</evidence>
<dbReference type="InterPro" id="IPR041490">
    <property type="entry name" value="KstR2_TetR_C"/>
</dbReference>
<dbReference type="InterPro" id="IPR001647">
    <property type="entry name" value="HTH_TetR"/>
</dbReference>
<keyword evidence="8" id="KW-1185">Reference proteome</keyword>
<evidence type="ECO:0000313" key="7">
    <source>
        <dbReference type="EMBL" id="GAA4521778.1"/>
    </source>
</evidence>
<feature type="region of interest" description="Disordered" evidence="5">
    <location>
        <begin position="1"/>
        <end position="25"/>
    </location>
</feature>
<evidence type="ECO:0000256" key="2">
    <source>
        <dbReference type="ARBA" id="ARBA00023125"/>
    </source>
</evidence>
<dbReference type="Proteomes" id="UP001500503">
    <property type="component" value="Unassembled WGS sequence"/>
</dbReference>
<proteinExistence type="predicted"/>
<sequence>MVAAEDSKAQGRSGGRPDSRRGAAPRRKLLMSEIVDQAMRIFAERGYDGTTLQDVADAVGLSRPNLYNYVKSKEDLLVAMVEATTESAANALREVRQRTDLDSADKLRMLVRALVLRRAEQPAQFRTLDRSDQALPPEIAKKHLQGRRAVLREITGVIEEGITAGRFRPVDARVTALSIIGMCNWVAWWFHPSPAHPAEPVAEQIAENAVAMVAREAGRTPDTPTPLGAVALLRQDLDYLTRLLTAEGEGEDLPPDDA</sequence>
<dbReference type="InterPro" id="IPR050109">
    <property type="entry name" value="HTH-type_TetR-like_transc_reg"/>
</dbReference>
<evidence type="ECO:0000256" key="5">
    <source>
        <dbReference type="SAM" id="MobiDB-lite"/>
    </source>
</evidence>
<keyword evidence="1" id="KW-0805">Transcription regulation</keyword>
<protein>
    <recommendedName>
        <fullName evidence="6">HTH tetR-type domain-containing protein</fullName>
    </recommendedName>
</protein>
<reference evidence="8" key="1">
    <citation type="journal article" date="2019" name="Int. J. Syst. Evol. Microbiol.">
        <title>The Global Catalogue of Microorganisms (GCM) 10K type strain sequencing project: providing services to taxonomists for standard genome sequencing and annotation.</title>
        <authorList>
            <consortium name="The Broad Institute Genomics Platform"/>
            <consortium name="The Broad Institute Genome Sequencing Center for Infectious Disease"/>
            <person name="Wu L."/>
            <person name="Ma J."/>
        </authorList>
    </citation>
    <scope>NUCLEOTIDE SEQUENCE [LARGE SCALE GENOMIC DNA]</scope>
    <source>
        <strain evidence="8">JCM 17933</strain>
    </source>
</reference>
<dbReference type="Pfam" id="PF17932">
    <property type="entry name" value="TetR_C_24"/>
    <property type="match status" value="1"/>
</dbReference>
<dbReference type="Pfam" id="PF00440">
    <property type="entry name" value="TetR_N"/>
    <property type="match status" value="1"/>
</dbReference>
<feature type="domain" description="HTH tetR-type" evidence="6">
    <location>
        <begin position="28"/>
        <end position="88"/>
    </location>
</feature>
<feature type="compositionally biased region" description="Basic and acidic residues" evidence="5">
    <location>
        <begin position="1"/>
        <end position="21"/>
    </location>
</feature>
<dbReference type="PROSITE" id="PS01081">
    <property type="entry name" value="HTH_TETR_1"/>
    <property type="match status" value="1"/>
</dbReference>
<dbReference type="PANTHER" id="PTHR30055">
    <property type="entry name" value="HTH-TYPE TRANSCRIPTIONAL REGULATOR RUTR"/>
    <property type="match status" value="1"/>
</dbReference>